<dbReference type="SMART" id="SM00401">
    <property type="entry name" value="ZnF_GATA"/>
    <property type="match status" value="1"/>
</dbReference>
<evidence type="ECO:0000256" key="1">
    <source>
        <dbReference type="ARBA" id="ARBA00023015"/>
    </source>
</evidence>
<keyword evidence="4" id="KW-0863">Zinc-finger</keyword>
<dbReference type="SUPFAM" id="SSF57716">
    <property type="entry name" value="Glucocorticoid receptor-like (DNA-binding domain)"/>
    <property type="match status" value="1"/>
</dbReference>
<dbReference type="Gene3D" id="3.30.50.10">
    <property type="entry name" value="Erythroid Transcription Factor GATA-1, subunit A"/>
    <property type="match status" value="1"/>
</dbReference>
<dbReference type="GO" id="GO:0043565">
    <property type="term" value="F:sequence-specific DNA binding"/>
    <property type="evidence" value="ECO:0007669"/>
    <property type="project" value="InterPro"/>
</dbReference>
<feature type="compositionally biased region" description="Low complexity" evidence="5">
    <location>
        <begin position="1"/>
        <end position="34"/>
    </location>
</feature>
<feature type="region of interest" description="Disordered" evidence="5">
    <location>
        <begin position="1"/>
        <end position="48"/>
    </location>
</feature>
<comment type="caution">
    <text evidence="7">The sequence shown here is derived from an EMBL/GenBank/DDBJ whole genome shotgun (WGS) entry which is preliminary data.</text>
</comment>
<gene>
    <name evidence="7" type="ORF">PFISCL1PPCAC_27128</name>
</gene>
<keyword evidence="1" id="KW-0805">Transcription regulation</keyword>
<evidence type="ECO:0000256" key="2">
    <source>
        <dbReference type="ARBA" id="ARBA00023163"/>
    </source>
</evidence>
<evidence type="ECO:0000256" key="4">
    <source>
        <dbReference type="PROSITE-ProRule" id="PRU00094"/>
    </source>
</evidence>
<dbReference type="EMBL" id="BTSY01000007">
    <property type="protein sequence ID" value="GMT35831.1"/>
    <property type="molecule type" value="Genomic_DNA"/>
</dbReference>
<organism evidence="7 8">
    <name type="scientific">Pristionchus fissidentatus</name>
    <dbReference type="NCBI Taxonomy" id="1538716"/>
    <lineage>
        <taxon>Eukaryota</taxon>
        <taxon>Metazoa</taxon>
        <taxon>Ecdysozoa</taxon>
        <taxon>Nematoda</taxon>
        <taxon>Chromadorea</taxon>
        <taxon>Rhabditida</taxon>
        <taxon>Rhabditina</taxon>
        <taxon>Diplogasteromorpha</taxon>
        <taxon>Diplogasteroidea</taxon>
        <taxon>Neodiplogasteridae</taxon>
        <taxon>Pristionchus</taxon>
    </lineage>
</organism>
<dbReference type="GO" id="GO:0006355">
    <property type="term" value="P:regulation of DNA-templated transcription"/>
    <property type="evidence" value="ECO:0007669"/>
    <property type="project" value="InterPro"/>
</dbReference>
<protein>
    <recommendedName>
        <fullName evidence="6">GATA-type domain-containing protein</fullName>
    </recommendedName>
</protein>
<proteinExistence type="predicted"/>
<keyword evidence="8" id="KW-1185">Reference proteome</keyword>
<dbReference type="AlphaFoldDB" id="A0AAV5WUY2"/>
<dbReference type="InterPro" id="IPR000679">
    <property type="entry name" value="Znf_GATA"/>
</dbReference>
<dbReference type="PROSITE" id="PS50114">
    <property type="entry name" value="GATA_ZN_FINGER_2"/>
    <property type="match status" value="1"/>
</dbReference>
<name>A0AAV5WUY2_9BILA</name>
<keyword evidence="3" id="KW-0539">Nucleus</keyword>
<accession>A0AAV5WUY2</accession>
<feature type="non-terminal residue" evidence="7">
    <location>
        <position position="1"/>
    </location>
</feature>
<keyword evidence="4" id="KW-0862">Zinc</keyword>
<evidence type="ECO:0000256" key="5">
    <source>
        <dbReference type="SAM" id="MobiDB-lite"/>
    </source>
</evidence>
<sequence length="236" mass="26552">TAASAPPTDSPVAAAVAVSSTDNSAAAAPAATPSPLYPTPTPTPDEQQDCDCADEKERYSRVIADRCTLLSAQANLIEKMLQLQQLDEKDRRDLQPIQELLHDVHSLELHRQLLDKLQMQSELNLTDEEKEMLYVLLDFVQRVLQGLKKAHTTEPILTRNKPKTSHKDYVCCNCRTRTTTIWRRGKNGKIECNPCFFYAKANNRPRPFLKVKSVLIKRRKRPISSHANSVCNNCGT</sequence>
<dbReference type="InterPro" id="IPR013088">
    <property type="entry name" value="Znf_NHR/GATA"/>
</dbReference>
<evidence type="ECO:0000313" key="7">
    <source>
        <dbReference type="EMBL" id="GMT35831.1"/>
    </source>
</evidence>
<dbReference type="Pfam" id="PF00320">
    <property type="entry name" value="GATA"/>
    <property type="match status" value="1"/>
</dbReference>
<reference evidence="7" key="1">
    <citation type="submission" date="2023-10" db="EMBL/GenBank/DDBJ databases">
        <title>Genome assembly of Pristionchus species.</title>
        <authorList>
            <person name="Yoshida K."/>
            <person name="Sommer R.J."/>
        </authorList>
    </citation>
    <scope>NUCLEOTIDE SEQUENCE</scope>
    <source>
        <strain evidence="7">RS5133</strain>
    </source>
</reference>
<evidence type="ECO:0000313" key="8">
    <source>
        <dbReference type="Proteomes" id="UP001432322"/>
    </source>
</evidence>
<evidence type="ECO:0000259" key="6">
    <source>
        <dbReference type="PROSITE" id="PS50114"/>
    </source>
</evidence>
<keyword evidence="4" id="KW-0479">Metal-binding</keyword>
<keyword evidence="2" id="KW-0804">Transcription</keyword>
<dbReference type="GO" id="GO:0008270">
    <property type="term" value="F:zinc ion binding"/>
    <property type="evidence" value="ECO:0007669"/>
    <property type="project" value="UniProtKB-KW"/>
</dbReference>
<feature type="domain" description="GATA-type" evidence="6">
    <location>
        <begin position="165"/>
        <end position="219"/>
    </location>
</feature>
<evidence type="ECO:0000256" key="3">
    <source>
        <dbReference type="ARBA" id="ARBA00023242"/>
    </source>
</evidence>
<feature type="non-terminal residue" evidence="7">
    <location>
        <position position="236"/>
    </location>
</feature>
<dbReference type="Proteomes" id="UP001432322">
    <property type="component" value="Unassembled WGS sequence"/>
</dbReference>